<sequence>MIIHEYMHHPIELSFFYEGDAYAARCYWVLGDKEEALRYAQKALDHISQMPHTPYKDFIIETYEWIMK</sequence>
<proteinExistence type="predicted"/>
<dbReference type="EMBL" id="JAGGLB010000034">
    <property type="protein sequence ID" value="MBP1995429.1"/>
    <property type="molecule type" value="Genomic_DNA"/>
</dbReference>
<reference evidence="1 2" key="1">
    <citation type="submission" date="2021-03" db="EMBL/GenBank/DDBJ databases">
        <title>Genomic Encyclopedia of Type Strains, Phase IV (KMG-IV): sequencing the most valuable type-strain genomes for metagenomic binning, comparative biology and taxonomic classification.</title>
        <authorList>
            <person name="Goeker M."/>
        </authorList>
    </citation>
    <scope>NUCLEOTIDE SEQUENCE [LARGE SCALE GENOMIC DNA]</scope>
    <source>
        <strain evidence="1 2">DSM 26048</strain>
    </source>
</reference>
<dbReference type="RefSeq" id="WP_209977235.1">
    <property type="nucleotide sequence ID" value="NZ_JAGGLB010000034.1"/>
</dbReference>
<evidence type="ECO:0000313" key="2">
    <source>
        <dbReference type="Proteomes" id="UP001519287"/>
    </source>
</evidence>
<dbReference type="Proteomes" id="UP001519287">
    <property type="component" value="Unassembled WGS sequence"/>
</dbReference>
<organism evidence="1 2">
    <name type="scientific">Paenibacillus eucommiae</name>
    <dbReference type="NCBI Taxonomy" id="1355755"/>
    <lineage>
        <taxon>Bacteria</taxon>
        <taxon>Bacillati</taxon>
        <taxon>Bacillota</taxon>
        <taxon>Bacilli</taxon>
        <taxon>Bacillales</taxon>
        <taxon>Paenibacillaceae</taxon>
        <taxon>Paenibacillus</taxon>
    </lineage>
</organism>
<gene>
    <name evidence="1" type="ORF">J2Z66_007071</name>
</gene>
<keyword evidence="2" id="KW-1185">Reference proteome</keyword>
<comment type="caution">
    <text evidence="1">The sequence shown here is derived from an EMBL/GenBank/DDBJ whole genome shotgun (WGS) entry which is preliminary data.</text>
</comment>
<name>A0ABS4J9N3_9BACL</name>
<protein>
    <submittedName>
        <fullName evidence="1">Tetratricopeptide (TPR) repeat protein</fullName>
    </submittedName>
</protein>
<evidence type="ECO:0000313" key="1">
    <source>
        <dbReference type="EMBL" id="MBP1995429.1"/>
    </source>
</evidence>
<accession>A0ABS4J9N3</accession>